<gene>
    <name evidence="4" type="primary">Asah1</name>
    <name evidence="4" type="ORF">RHYJUB_R04620</name>
</gene>
<feature type="chain" id="PRO_5029533685" description="ceramidase" evidence="2">
    <location>
        <begin position="24"/>
        <end position="128"/>
    </location>
</feature>
<feature type="signal peptide" evidence="2">
    <location>
        <begin position="1"/>
        <end position="23"/>
    </location>
</feature>
<dbReference type="GO" id="GO:0017040">
    <property type="term" value="F:N-acylsphingosine amidohydrolase activity"/>
    <property type="evidence" value="ECO:0007669"/>
    <property type="project" value="UniProtKB-EC"/>
</dbReference>
<dbReference type="Pfam" id="PF15508">
    <property type="entry name" value="NAAA-beta"/>
    <property type="match status" value="1"/>
</dbReference>
<dbReference type="AlphaFoldDB" id="A0A7K6S1R6"/>
<feature type="domain" description="Acid ceramidase N-terminal" evidence="3">
    <location>
        <begin position="45"/>
        <end position="107"/>
    </location>
</feature>
<feature type="non-terminal residue" evidence="4">
    <location>
        <position position="1"/>
    </location>
</feature>
<accession>A0A7K6S1R6</accession>
<reference evidence="4 5" key="1">
    <citation type="submission" date="2019-09" db="EMBL/GenBank/DDBJ databases">
        <title>Bird 10,000 Genomes (B10K) Project - Family phase.</title>
        <authorList>
            <person name="Zhang G."/>
        </authorList>
    </citation>
    <scope>NUCLEOTIDE SEQUENCE [LARGE SCALE GENOMIC DNA]</scope>
    <source>
        <strain evidence="4">B10K-DU-029-58</strain>
        <tissue evidence="4">Muscle</tissue>
    </source>
</reference>
<dbReference type="PANTHER" id="PTHR28583">
    <property type="entry name" value="ACID AMIDASE"/>
    <property type="match status" value="1"/>
</dbReference>
<dbReference type="InterPro" id="IPR029130">
    <property type="entry name" value="Acid_ceramidase_N"/>
</dbReference>
<keyword evidence="2" id="KW-0732">Signal</keyword>
<feature type="non-terminal residue" evidence="4">
    <location>
        <position position="128"/>
    </location>
</feature>
<organism evidence="4 5">
    <name type="scientific">Rhynochetos jubatus</name>
    <name type="common">kagu</name>
    <dbReference type="NCBI Taxonomy" id="54386"/>
    <lineage>
        <taxon>Eukaryota</taxon>
        <taxon>Metazoa</taxon>
        <taxon>Chordata</taxon>
        <taxon>Craniata</taxon>
        <taxon>Vertebrata</taxon>
        <taxon>Euteleostomi</taxon>
        <taxon>Archelosauria</taxon>
        <taxon>Archosauria</taxon>
        <taxon>Dinosauria</taxon>
        <taxon>Saurischia</taxon>
        <taxon>Theropoda</taxon>
        <taxon>Coelurosauria</taxon>
        <taxon>Aves</taxon>
        <taxon>Neognathae</taxon>
        <taxon>Neoaves</taxon>
        <taxon>Phaethontimorphae</taxon>
        <taxon>Eurypygiformes</taxon>
        <taxon>Rhynochetidae</taxon>
        <taxon>Rhynochetos</taxon>
    </lineage>
</organism>
<evidence type="ECO:0000256" key="1">
    <source>
        <dbReference type="ARBA" id="ARBA00011891"/>
    </source>
</evidence>
<name>A0A7K6S1R6_9AVES</name>
<dbReference type="EC" id="3.5.1.23" evidence="1"/>
<dbReference type="Proteomes" id="UP000570016">
    <property type="component" value="Unassembled WGS sequence"/>
</dbReference>
<dbReference type="PANTHER" id="PTHR28583:SF1">
    <property type="entry name" value="ACID CERAMIDASE"/>
    <property type="match status" value="1"/>
</dbReference>
<sequence>MAGRGWALLSPAALLVVAQLVWAPDPYGEECRSKMYPPSGPTFKGNVPTYVINLDLPPSKRWDKLMHDKKTELKAVVQNIKDIANTFFPSGKVVDIVDNKIAHLTSTLPYPFNEELQGIANSSGIPLG</sequence>
<evidence type="ECO:0000313" key="5">
    <source>
        <dbReference type="Proteomes" id="UP000570016"/>
    </source>
</evidence>
<keyword evidence="5" id="KW-1185">Reference proteome</keyword>
<evidence type="ECO:0000313" key="4">
    <source>
        <dbReference type="EMBL" id="NWW91938.1"/>
    </source>
</evidence>
<evidence type="ECO:0000259" key="3">
    <source>
        <dbReference type="Pfam" id="PF15508"/>
    </source>
</evidence>
<proteinExistence type="predicted"/>
<protein>
    <recommendedName>
        <fullName evidence="1">ceramidase</fullName>
        <ecNumber evidence="1">3.5.1.23</ecNumber>
    </recommendedName>
</protein>
<comment type="caution">
    <text evidence="4">The sequence shown here is derived from an EMBL/GenBank/DDBJ whole genome shotgun (WGS) entry which is preliminary data.</text>
</comment>
<dbReference type="OrthoDB" id="5273684at2759"/>
<evidence type="ECO:0000256" key="2">
    <source>
        <dbReference type="SAM" id="SignalP"/>
    </source>
</evidence>
<dbReference type="EMBL" id="VZRY01003953">
    <property type="protein sequence ID" value="NWW91938.1"/>
    <property type="molecule type" value="Genomic_DNA"/>
</dbReference>